<feature type="transmembrane region" description="Helical" evidence="12">
    <location>
        <begin position="344"/>
        <end position="362"/>
    </location>
</feature>
<feature type="transmembrane region" description="Helical" evidence="12">
    <location>
        <begin position="48"/>
        <end position="67"/>
    </location>
</feature>
<keyword evidence="6 12" id="KW-0472">Membrane</keyword>
<feature type="transmembrane region" description="Helical" evidence="12">
    <location>
        <begin position="436"/>
        <end position="456"/>
    </location>
</feature>
<dbReference type="PANTHER" id="PTHR13906:SF12">
    <property type="entry name" value="PROTEIN-SERINE O-PALMITOLEOYLTRANSFERASE PORCUPINE"/>
    <property type="match status" value="1"/>
</dbReference>
<dbReference type="EMBL" id="PDUG01000006">
    <property type="protein sequence ID" value="PIC18696.1"/>
    <property type="molecule type" value="Genomic_DNA"/>
</dbReference>
<dbReference type="InterPro" id="IPR049941">
    <property type="entry name" value="LPLAT_7/PORCN-like"/>
</dbReference>
<keyword evidence="2" id="KW-0808">Transferase</keyword>
<dbReference type="GO" id="GO:0016055">
    <property type="term" value="P:Wnt signaling pathway"/>
    <property type="evidence" value="ECO:0007669"/>
    <property type="project" value="UniProtKB-KW"/>
</dbReference>
<dbReference type="GO" id="GO:0005783">
    <property type="term" value="C:endoplasmic reticulum"/>
    <property type="evidence" value="ECO:0007669"/>
    <property type="project" value="TreeGrafter"/>
</dbReference>
<organism evidence="13 14">
    <name type="scientific">Caenorhabditis nigoni</name>
    <dbReference type="NCBI Taxonomy" id="1611254"/>
    <lineage>
        <taxon>Eukaryota</taxon>
        <taxon>Metazoa</taxon>
        <taxon>Ecdysozoa</taxon>
        <taxon>Nematoda</taxon>
        <taxon>Chromadorea</taxon>
        <taxon>Rhabditida</taxon>
        <taxon>Rhabditina</taxon>
        <taxon>Rhabditomorpha</taxon>
        <taxon>Rhabditoidea</taxon>
        <taxon>Rhabditidae</taxon>
        <taxon>Peloderinae</taxon>
        <taxon>Caenorhabditis</taxon>
    </lineage>
</organism>
<keyword evidence="5 12" id="KW-1133">Transmembrane helix</keyword>
<proteinExistence type="inferred from homology"/>
<feature type="transmembrane region" description="Helical" evidence="12">
    <location>
        <begin position="178"/>
        <end position="199"/>
    </location>
</feature>
<dbReference type="GO" id="GO:1990698">
    <property type="term" value="F:palmitoleoyltransferase activity"/>
    <property type="evidence" value="ECO:0007669"/>
    <property type="project" value="UniProtKB-EC"/>
</dbReference>
<evidence type="ECO:0000256" key="8">
    <source>
        <dbReference type="ARBA" id="ARBA00038269"/>
    </source>
</evidence>
<dbReference type="Pfam" id="PF03062">
    <property type="entry name" value="MBOAT"/>
    <property type="match status" value="1"/>
</dbReference>
<dbReference type="STRING" id="1611254.A0A2G5SV31"/>
<evidence type="ECO:0000256" key="12">
    <source>
        <dbReference type="SAM" id="Phobius"/>
    </source>
</evidence>
<evidence type="ECO:0000256" key="5">
    <source>
        <dbReference type="ARBA" id="ARBA00022989"/>
    </source>
</evidence>
<feature type="transmembrane region" description="Helical" evidence="12">
    <location>
        <begin position="219"/>
        <end position="243"/>
    </location>
</feature>
<dbReference type="Proteomes" id="UP000230233">
    <property type="component" value="Chromosome X"/>
</dbReference>
<evidence type="ECO:0000256" key="9">
    <source>
        <dbReference type="ARBA" id="ARBA00038867"/>
    </source>
</evidence>
<feature type="transmembrane region" description="Helical" evidence="12">
    <location>
        <begin position="263"/>
        <end position="284"/>
    </location>
</feature>
<comment type="similarity">
    <text evidence="8">Belongs to the membrane-bound acyltransferase family. Porcupine subfamily.</text>
</comment>
<keyword evidence="3" id="KW-0879">Wnt signaling pathway</keyword>
<accession>A0A2G5SV31</accession>
<evidence type="ECO:0000256" key="2">
    <source>
        <dbReference type="ARBA" id="ARBA00022679"/>
    </source>
</evidence>
<dbReference type="GO" id="GO:0017147">
    <property type="term" value="F:Wnt-protein binding"/>
    <property type="evidence" value="ECO:0007669"/>
    <property type="project" value="TreeGrafter"/>
</dbReference>
<sequence>MQSERSTPELYPHMRLMDHHLDPNLDNLFEVYGESGEECATQVANGTLLTLLQMLVLVWMFFLVWRLSLPPRIQTFLHIAITTLTVAWFSPRKLESVMIFHTFSLISLFCAVQKLNGYRILGLNIMLLIALQNICSRANADDYFLTLRGVLMMHIMRLSTASFAIVESNVRSISFDQLSVYLEYIYFPPFIIFGPYMTFDQFLKMREKKWTRFEEQLGVFVQGSVLIFIGITLAIISSCYVDFFEPGSQFVEDALTAMSFRYSHYFICLSTQAFAMFLGSNIVVANPLNIEFSRSTLQTVSEWNRPFHTYLHENIFKRRFFQSTALNVLLTFAVSALLHARDYQMWLTLLALGFIAYAETVFRKRVADRFSMCVAAKPCAVRANCRVCKHKHTSLSKRVLIINLFFMILSMYHLVFTGMTFTDDYSAIGYPFSHTWTIWGTHYYSSFIISFAFLALSKII</sequence>
<comment type="caution">
    <text evidence="13">The sequence shown here is derived from an EMBL/GenBank/DDBJ whole genome shotgun (WGS) entry which is preliminary data.</text>
</comment>
<evidence type="ECO:0000256" key="11">
    <source>
        <dbReference type="ARBA" id="ARBA00047978"/>
    </source>
</evidence>
<evidence type="ECO:0000313" key="14">
    <source>
        <dbReference type="Proteomes" id="UP000230233"/>
    </source>
</evidence>
<dbReference type="GO" id="GO:0061355">
    <property type="term" value="P:Wnt protein secretion"/>
    <property type="evidence" value="ECO:0007669"/>
    <property type="project" value="TreeGrafter"/>
</dbReference>
<feature type="transmembrane region" description="Helical" evidence="12">
    <location>
        <begin position="399"/>
        <end position="416"/>
    </location>
</feature>
<reference evidence="14" key="1">
    <citation type="submission" date="2017-10" db="EMBL/GenBank/DDBJ databases">
        <title>Rapid genome shrinkage in a self-fertile nematode reveals novel sperm competition proteins.</title>
        <authorList>
            <person name="Yin D."/>
            <person name="Schwarz E.M."/>
            <person name="Thomas C.G."/>
            <person name="Felde R.L."/>
            <person name="Korf I.F."/>
            <person name="Cutter A.D."/>
            <person name="Schartner C.M."/>
            <person name="Ralston E.J."/>
            <person name="Meyer B.J."/>
            <person name="Haag E.S."/>
        </authorList>
    </citation>
    <scope>NUCLEOTIDE SEQUENCE [LARGE SCALE GENOMIC DNA]</scope>
    <source>
        <strain evidence="14">JU1422</strain>
    </source>
</reference>
<keyword evidence="14" id="KW-1185">Reference proteome</keyword>
<feature type="transmembrane region" description="Helical" evidence="12">
    <location>
        <begin position="121"/>
        <end position="138"/>
    </location>
</feature>
<keyword evidence="4 12" id="KW-0812">Transmembrane</keyword>
<dbReference type="AlphaFoldDB" id="A0A2G5SV31"/>
<dbReference type="PANTHER" id="PTHR13906">
    <property type="entry name" value="PORCUPINE"/>
    <property type="match status" value="1"/>
</dbReference>
<evidence type="ECO:0000256" key="7">
    <source>
        <dbReference type="ARBA" id="ARBA00023315"/>
    </source>
</evidence>
<evidence type="ECO:0000256" key="4">
    <source>
        <dbReference type="ARBA" id="ARBA00022692"/>
    </source>
</evidence>
<dbReference type="OrthoDB" id="5968863at2759"/>
<evidence type="ECO:0000313" key="13">
    <source>
        <dbReference type="EMBL" id="PIC18696.1"/>
    </source>
</evidence>
<evidence type="ECO:0000256" key="3">
    <source>
        <dbReference type="ARBA" id="ARBA00022687"/>
    </source>
</evidence>
<comment type="catalytic activity">
    <reaction evidence="11">
        <text>[Wnt protein]-L-serine + (9Z)-hexadecenoyl-CoA = [Wnt protein]-O-(9Z)-hexadecenoyl-L-serine + CoA</text>
        <dbReference type="Rhea" id="RHEA:45336"/>
        <dbReference type="Rhea" id="RHEA-COMP:11170"/>
        <dbReference type="Rhea" id="RHEA-COMP:11171"/>
        <dbReference type="ChEBI" id="CHEBI:29999"/>
        <dbReference type="ChEBI" id="CHEBI:57287"/>
        <dbReference type="ChEBI" id="CHEBI:61540"/>
        <dbReference type="ChEBI" id="CHEBI:85189"/>
        <dbReference type="EC" id="2.3.1.250"/>
    </reaction>
</comment>
<feature type="transmembrane region" description="Helical" evidence="12">
    <location>
        <begin position="145"/>
        <end position="166"/>
    </location>
</feature>
<evidence type="ECO:0000256" key="10">
    <source>
        <dbReference type="ARBA" id="ARBA00040371"/>
    </source>
</evidence>
<comment type="subcellular location">
    <subcellularLocation>
        <location evidence="1">Membrane</location>
        <topology evidence="1">Multi-pass membrane protein</topology>
    </subcellularLocation>
</comment>
<dbReference type="EC" id="2.3.1.250" evidence="9"/>
<dbReference type="InterPro" id="IPR004299">
    <property type="entry name" value="MBOAT_fam"/>
</dbReference>
<protein>
    <recommendedName>
        <fullName evidence="10">Protein-serine O-palmitoleoyltransferase porcupine</fullName>
        <ecNumber evidence="9">2.3.1.250</ecNumber>
    </recommendedName>
</protein>
<evidence type="ECO:0000256" key="1">
    <source>
        <dbReference type="ARBA" id="ARBA00004141"/>
    </source>
</evidence>
<evidence type="ECO:0000256" key="6">
    <source>
        <dbReference type="ARBA" id="ARBA00023136"/>
    </source>
</evidence>
<keyword evidence="7" id="KW-0012">Acyltransferase</keyword>
<name>A0A2G5SV31_9PELO</name>
<dbReference type="GO" id="GO:0016020">
    <property type="term" value="C:membrane"/>
    <property type="evidence" value="ECO:0007669"/>
    <property type="project" value="UniProtKB-SubCell"/>
</dbReference>
<gene>
    <name evidence="13" type="primary">Cni-mom-1</name>
    <name evidence="13" type="synonym">Cnig_chr_X.g24498</name>
    <name evidence="13" type="ORF">B9Z55_024498</name>
</gene>
<dbReference type="GO" id="GO:0030258">
    <property type="term" value="P:lipid modification"/>
    <property type="evidence" value="ECO:0007669"/>
    <property type="project" value="TreeGrafter"/>
</dbReference>